<name>A0ABP0WM85_9BRYO</name>
<dbReference type="InterPro" id="IPR052059">
    <property type="entry name" value="CR_Ser/Thr_kinase"/>
</dbReference>
<dbReference type="SUPFAM" id="SSF47699">
    <property type="entry name" value="Bifunctional inhibitor/lipid-transfer protein/seed storage 2S albumin"/>
    <property type="match status" value="1"/>
</dbReference>
<dbReference type="Gene3D" id="1.10.510.10">
    <property type="entry name" value="Transferase(Phosphotransferase) domain 1"/>
    <property type="match status" value="1"/>
</dbReference>
<dbReference type="InterPro" id="IPR011009">
    <property type="entry name" value="Kinase-like_dom_sf"/>
</dbReference>
<dbReference type="InterPro" id="IPR008271">
    <property type="entry name" value="Ser/Thr_kinase_AS"/>
</dbReference>
<proteinExistence type="predicted"/>
<evidence type="ECO:0000313" key="1">
    <source>
        <dbReference type="EMBL" id="CAK9267271.1"/>
    </source>
</evidence>
<dbReference type="Pfam" id="PF07714">
    <property type="entry name" value="PK_Tyr_Ser-Thr"/>
    <property type="match status" value="1"/>
</dbReference>
<dbReference type="SUPFAM" id="SSF56112">
    <property type="entry name" value="Protein kinase-like (PK-like)"/>
    <property type="match status" value="1"/>
</dbReference>
<reference evidence="1" key="1">
    <citation type="submission" date="2024-02" db="EMBL/GenBank/DDBJ databases">
        <authorList>
            <consortium name="ELIXIR-Norway"/>
            <consortium name="Elixir Norway"/>
        </authorList>
    </citation>
    <scope>NUCLEOTIDE SEQUENCE</scope>
</reference>
<organism evidence="1 2">
    <name type="scientific">Sphagnum jensenii</name>
    <dbReference type="NCBI Taxonomy" id="128206"/>
    <lineage>
        <taxon>Eukaryota</taxon>
        <taxon>Viridiplantae</taxon>
        <taxon>Streptophyta</taxon>
        <taxon>Embryophyta</taxon>
        <taxon>Bryophyta</taxon>
        <taxon>Sphagnophytina</taxon>
        <taxon>Sphagnopsida</taxon>
        <taxon>Sphagnales</taxon>
        <taxon>Sphagnaceae</taxon>
        <taxon>Sphagnum</taxon>
    </lineage>
</organism>
<dbReference type="InterPro" id="IPR036312">
    <property type="entry name" value="Bifun_inhib/LTP/seed_sf"/>
</dbReference>
<dbReference type="InterPro" id="IPR017441">
    <property type="entry name" value="Protein_kinase_ATP_BS"/>
</dbReference>
<dbReference type="Proteomes" id="UP001497444">
    <property type="component" value="Chromosome 19"/>
</dbReference>
<dbReference type="EMBL" id="OZ020114">
    <property type="protein sequence ID" value="CAK9267271.1"/>
    <property type="molecule type" value="Genomic_DNA"/>
</dbReference>
<sequence length="611" mass="66287">MGVALGGSIARGRGVAGVLHITALVTAMVAAVVQLQLVVSTAASAVFLRPGHHLLAADHVHEDFVLVAGQAPSAVGAIPGPAQNCSDPRDQQTAACVSTSINCWSVYINNSAVMGECASFSVGNSTQLLPSPDCCSAVQSAWQLWPRRCFCSFIYFQYVQQRRRALPGLCNVTNSICQTCSAIPDLPGPVGNCGGPGKSSKKTVLAVALTITILAVCVIVALTYWLAFRRKKKLSLRFPDTSQDLDVILKHGGGPTLFPYNVLKVATKNFHMSNKLGEGGFGAVFKGLLPDGTEVAVKQLSVGSKQGNDEFLNEVMFITSVQHRNLVKLRGCCLKADERILVYEYLPNRSLSQALFDKEHALQLNWPTRLKIVLGTAQGLAYLHEGCRTRIVHRDIKASNILLDEDFTPKIADFGLARFFQDNQTHVSTRVAGTKGYLAPEYALRGQLTEKADVFSFGVVVLELVSGRSNFDLRLPLDTAYLLDWTWQLHEKKRLKDVMDPSLLEGISYSEEEALRVVTIALLCTQSEPTMRPTMTRVVAMLVGDASTEIPHIVGSSKPRALVLTELPNMSAWNDNALNPTKGNDSQGSNDQLSGPSMQSGSVSYSTIEPR</sequence>
<dbReference type="InterPro" id="IPR000719">
    <property type="entry name" value="Prot_kinase_dom"/>
</dbReference>
<keyword evidence="2" id="KW-1185">Reference proteome</keyword>
<dbReference type="PROSITE" id="PS50011">
    <property type="entry name" value="PROTEIN_KINASE_DOM"/>
    <property type="match status" value="1"/>
</dbReference>
<dbReference type="Gene3D" id="3.30.200.20">
    <property type="entry name" value="Phosphorylase Kinase, domain 1"/>
    <property type="match status" value="1"/>
</dbReference>
<dbReference type="InterPro" id="IPR001245">
    <property type="entry name" value="Ser-Thr/Tyr_kinase_cat_dom"/>
</dbReference>
<dbReference type="PROSITE" id="PS00108">
    <property type="entry name" value="PROTEIN_KINASE_ST"/>
    <property type="match status" value="1"/>
</dbReference>
<dbReference type="PROSITE" id="PS00107">
    <property type="entry name" value="PROTEIN_KINASE_ATP"/>
    <property type="match status" value="1"/>
</dbReference>
<protein>
    <submittedName>
        <fullName evidence="1">Uncharacterized protein</fullName>
    </submittedName>
</protein>
<dbReference type="SMART" id="SM00220">
    <property type="entry name" value="S_TKc"/>
    <property type="match status" value="1"/>
</dbReference>
<dbReference type="PANTHER" id="PTHR47973">
    <property type="entry name" value="CYSTEINE-RICH RECEPTOR-LIKE PROTEIN KINASE 3"/>
    <property type="match status" value="1"/>
</dbReference>
<gene>
    <name evidence="1" type="ORF">CSSPJE1EN1_LOCUS12749</name>
</gene>
<evidence type="ECO:0000313" key="2">
    <source>
        <dbReference type="Proteomes" id="UP001497444"/>
    </source>
</evidence>
<accession>A0ABP0WM85</accession>
<dbReference type="CDD" id="cd14066">
    <property type="entry name" value="STKc_IRAK"/>
    <property type="match status" value="1"/>
</dbReference>